<organism evidence="1">
    <name type="scientific">Brassica cretica</name>
    <name type="common">Mustard</name>
    <dbReference type="NCBI Taxonomy" id="69181"/>
    <lineage>
        <taxon>Eukaryota</taxon>
        <taxon>Viridiplantae</taxon>
        <taxon>Streptophyta</taxon>
        <taxon>Embryophyta</taxon>
        <taxon>Tracheophyta</taxon>
        <taxon>Spermatophyta</taxon>
        <taxon>Magnoliopsida</taxon>
        <taxon>eudicotyledons</taxon>
        <taxon>Gunneridae</taxon>
        <taxon>Pentapetalae</taxon>
        <taxon>rosids</taxon>
        <taxon>malvids</taxon>
        <taxon>Brassicales</taxon>
        <taxon>Brassicaceae</taxon>
        <taxon>Brassiceae</taxon>
        <taxon>Brassica</taxon>
    </lineage>
</organism>
<sequence>MKCVAAAVSGSGGDPRVIRSCRVIKSGFIGLERSALSVVSSEVEVIVWWAAGDNDKSCSEAPEIIVTETAPSSLLAISALSLLYLQTSSSDRRDGSVCATAVMAVAGFNCTCFDPDLDPIFHGLRFGRMKCVAAAVSGRGGDPKVVRSCRVIKSGFIGLERSVLSVVSSEVEVIVWWAAGDKDKSCSEAPEVV</sequence>
<dbReference type="EMBL" id="QGKY02001250">
    <property type="protein sequence ID" value="KAF2561214.1"/>
    <property type="molecule type" value="Genomic_DNA"/>
</dbReference>
<reference evidence="1" key="1">
    <citation type="submission" date="2019-12" db="EMBL/GenBank/DDBJ databases">
        <title>Genome sequencing and annotation of Brassica cretica.</title>
        <authorList>
            <person name="Studholme D.J."/>
            <person name="Sarris P.F."/>
        </authorList>
    </citation>
    <scope>NUCLEOTIDE SEQUENCE</scope>
    <source>
        <strain evidence="1">PFS-102/07</strain>
        <tissue evidence="1">Leaf</tissue>
    </source>
</reference>
<proteinExistence type="predicted"/>
<accession>A0A8S9HUH0</accession>
<comment type="caution">
    <text evidence="1">The sequence shown here is derived from an EMBL/GenBank/DDBJ whole genome shotgun (WGS) entry which is preliminary data.</text>
</comment>
<name>A0A8S9HUH0_BRACR</name>
<dbReference type="AlphaFoldDB" id="A0A8S9HUH0"/>
<evidence type="ECO:0000313" key="1">
    <source>
        <dbReference type="EMBL" id="KAF2561214.1"/>
    </source>
</evidence>
<gene>
    <name evidence="1" type="ORF">F2Q70_00018731</name>
</gene>
<protein>
    <submittedName>
        <fullName evidence="1">Uncharacterized protein</fullName>
    </submittedName>
</protein>